<sequence>MSFSRLFQYPLEKCLTSQGKIMIWTLFPLQAVAKVPKLRLTISNFLHIILKHGLVMLIMSQVQTLMRSLKIQKDGQGQTPHIIHTGRQELHIVLHPIPIGDPHSAANGQALHFVPVHLNSNQTASGQYPFMFPVAPKTSESHEKQSSPPEGYDEEYYPSNNNSDRIDLRKHRHEDSSASSSSETTDGKHSSRVTWVLRQENQTQ</sequence>
<dbReference type="EMBL" id="BPLR01003636">
    <property type="protein sequence ID" value="GIX86981.1"/>
    <property type="molecule type" value="Genomic_DNA"/>
</dbReference>
<accession>A0AAV4NTL5</accession>
<reference evidence="2 3" key="1">
    <citation type="submission" date="2021-06" db="EMBL/GenBank/DDBJ databases">
        <title>Caerostris extrusa draft genome.</title>
        <authorList>
            <person name="Kono N."/>
            <person name="Arakawa K."/>
        </authorList>
    </citation>
    <scope>NUCLEOTIDE SEQUENCE [LARGE SCALE GENOMIC DNA]</scope>
</reference>
<gene>
    <name evidence="2" type="ORF">CEXT_227391</name>
</gene>
<comment type="caution">
    <text evidence="2">The sequence shown here is derived from an EMBL/GenBank/DDBJ whole genome shotgun (WGS) entry which is preliminary data.</text>
</comment>
<proteinExistence type="predicted"/>
<name>A0AAV4NTL5_CAEEX</name>
<keyword evidence="3" id="KW-1185">Reference proteome</keyword>
<evidence type="ECO:0000313" key="2">
    <source>
        <dbReference type="EMBL" id="GIX86981.1"/>
    </source>
</evidence>
<evidence type="ECO:0000256" key="1">
    <source>
        <dbReference type="SAM" id="MobiDB-lite"/>
    </source>
</evidence>
<evidence type="ECO:0000313" key="3">
    <source>
        <dbReference type="Proteomes" id="UP001054945"/>
    </source>
</evidence>
<dbReference type="Proteomes" id="UP001054945">
    <property type="component" value="Unassembled WGS sequence"/>
</dbReference>
<organism evidence="2 3">
    <name type="scientific">Caerostris extrusa</name>
    <name type="common">Bark spider</name>
    <name type="synonym">Caerostris bankana</name>
    <dbReference type="NCBI Taxonomy" id="172846"/>
    <lineage>
        <taxon>Eukaryota</taxon>
        <taxon>Metazoa</taxon>
        <taxon>Ecdysozoa</taxon>
        <taxon>Arthropoda</taxon>
        <taxon>Chelicerata</taxon>
        <taxon>Arachnida</taxon>
        <taxon>Araneae</taxon>
        <taxon>Araneomorphae</taxon>
        <taxon>Entelegynae</taxon>
        <taxon>Araneoidea</taxon>
        <taxon>Araneidae</taxon>
        <taxon>Caerostris</taxon>
    </lineage>
</organism>
<dbReference type="AlphaFoldDB" id="A0AAV4NTL5"/>
<protein>
    <submittedName>
        <fullName evidence="2">Uncharacterized protein</fullName>
    </submittedName>
</protein>
<feature type="region of interest" description="Disordered" evidence="1">
    <location>
        <begin position="129"/>
        <end position="204"/>
    </location>
</feature>